<feature type="domain" description="Transposase IS204/IS1001/IS1096/IS1165 DDE" evidence="1">
    <location>
        <begin position="36"/>
        <end position="90"/>
    </location>
</feature>
<dbReference type="Pfam" id="PF01610">
    <property type="entry name" value="DDE_Tnp_ISL3"/>
    <property type="match status" value="1"/>
</dbReference>
<evidence type="ECO:0000313" key="2">
    <source>
        <dbReference type="EMBL" id="WAM31954.1"/>
    </source>
</evidence>
<accession>A0ABY7BGL5</accession>
<name>A0ABY7BGL5_9FIRM</name>
<sequence length="92" mass="10654">MKEIARQTNVSVTTVMRLFDNVNPTRKIEDFSSEAICIDKFKGNAGGAKYQCIIVDPVKKQIVEILRDRRQDVLIEYFKGLQGRDKVKYFIL</sequence>
<dbReference type="InterPro" id="IPR047951">
    <property type="entry name" value="Transpos_ISL3"/>
</dbReference>
<dbReference type="Proteomes" id="UP001164745">
    <property type="component" value="Chromosome"/>
</dbReference>
<reference evidence="2" key="1">
    <citation type="submission" date="2022-12" db="EMBL/GenBank/DDBJ databases">
        <authorList>
            <person name="Bing R.G."/>
            <person name="Willard D.J."/>
            <person name="Manesh M.J.H."/>
            <person name="Laemthong T."/>
            <person name="Crosby J.R."/>
            <person name="Kelly R.M."/>
        </authorList>
    </citation>
    <scope>NUCLEOTIDE SEQUENCE</scope>
    <source>
        <strain evidence="2">DSM 8991</strain>
    </source>
</reference>
<dbReference type="PANTHER" id="PTHR33498">
    <property type="entry name" value="TRANSPOSASE FOR INSERTION SEQUENCE ELEMENT IS1557"/>
    <property type="match status" value="1"/>
</dbReference>
<dbReference type="RefSeq" id="WP_235374666.1">
    <property type="nucleotide sequence ID" value="NZ_CP113864.1"/>
</dbReference>
<organism evidence="2 3">
    <name type="scientific">Caldicellulosiruptor naganoensis</name>
    <dbReference type="NCBI Taxonomy" id="29324"/>
    <lineage>
        <taxon>Bacteria</taxon>
        <taxon>Bacillati</taxon>
        <taxon>Bacillota</taxon>
        <taxon>Bacillota incertae sedis</taxon>
        <taxon>Caldicellulosiruptorales</taxon>
        <taxon>Caldicellulosiruptoraceae</taxon>
        <taxon>Caldicellulosiruptor</taxon>
    </lineage>
</organism>
<evidence type="ECO:0000259" key="1">
    <source>
        <dbReference type="Pfam" id="PF01610"/>
    </source>
</evidence>
<proteinExistence type="predicted"/>
<keyword evidence="3" id="KW-1185">Reference proteome</keyword>
<gene>
    <name evidence="2" type="ORF">OTJ99_000441</name>
</gene>
<dbReference type="EMBL" id="CP113864">
    <property type="protein sequence ID" value="WAM31954.1"/>
    <property type="molecule type" value="Genomic_DNA"/>
</dbReference>
<protein>
    <submittedName>
        <fullName evidence="2">Transposase</fullName>
    </submittedName>
</protein>
<dbReference type="InterPro" id="IPR002560">
    <property type="entry name" value="Transposase_DDE"/>
</dbReference>
<evidence type="ECO:0000313" key="3">
    <source>
        <dbReference type="Proteomes" id="UP001164745"/>
    </source>
</evidence>
<dbReference type="PANTHER" id="PTHR33498:SF1">
    <property type="entry name" value="TRANSPOSASE FOR INSERTION SEQUENCE ELEMENT IS1557"/>
    <property type="match status" value="1"/>
</dbReference>